<proteinExistence type="predicted"/>
<reference evidence="1" key="2">
    <citation type="journal article" date="2024" name="Plant">
        <title>Genomic evolution and insights into agronomic trait innovations of Sesamum species.</title>
        <authorList>
            <person name="Miao H."/>
            <person name="Wang L."/>
            <person name="Qu L."/>
            <person name="Liu H."/>
            <person name="Sun Y."/>
            <person name="Le M."/>
            <person name="Wang Q."/>
            <person name="Wei S."/>
            <person name="Zheng Y."/>
            <person name="Lin W."/>
            <person name="Duan Y."/>
            <person name="Cao H."/>
            <person name="Xiong S."/>
            <person name="Wang X."/>
            <person name="Wei L."/>
            <person name="Li C."/>
            <person name="Ma Q."/>
            <person name="Ju M."/>
            <person name="Zhao R."/>
            <person name="Li G."/>
            <person name="Mu C."/>
            <person name="Tian Q."/>
            <person name="Mei H."/>
            <person name="Zhang T."/>
            <person name="Gao T."/>
            <person name="Zhang H."/>
        </authorList>
    </citation>
    <scope>NUCLEOTIDE SEQUENCE</scope>
    <source>
        <strain evidence="1">G02</strain>
    </source>
</reference>
<reference evidence="1" key="1">
    <citation type="submission" date="2020-06" db="EMBL/GenBank/DDBJ databases">
        <authorList>
            <person name="Li T."/>
            <person name="Hu X."/>
            <person name="Zhang T."/>
            <person name="Song X."/>
            <person name="Zhang H."/>
            <person name="Dai N."/>
            <person name="Sheng W."/>
            <person name="Hou X."/>
            <person name="Wei L."/>
        </authorList>
    </citation>
    <scope>NUCLEOTIDE SEQUENCE</scope>
    <source>
        <strain evidence="1">G02</strain>
        <tissue evidence="1">Leaf</tissue>
    </source>
</reference>
<evidence type="ECO:0000313" key="1">
    <source>
        <dbReference type="EMBL" id="KAL0307090.1"/>
    </source>
</evidence>
<gene>
    <name evidence="1" type="ORF">Sradi_6126300</name>
</gene>
<protein>
    <submittedName>
        <fullName evidence="1">Uncharacterized protein</fullName>
    </submittedName>
</protein>
<organism evidence="1">
    <name type="scientific">Sesamum radiatum</name>
    <name type="common">Black benniseed</name>
    <dbReference type="NCBI Taxonomy" id="300843"/>
    <lineage>
        <taxon>Eukaryota</taxon>
        <taxon>Viridiplantae</taxon>
        <taxon>Streptophyta</taxon>
        <taxon>Embryophyta</taxon>
        <taxon>Tracheophyta</taxon>
        <taxon>Spermatophyta</taxon>
        <taxon>Magnoliopsida</taxon>
        <taxon>eudicotyledons</taxon>
        <taxon>Gunneridae</taxon>
        <taxon>Pentapetalae</taxon>
        <taxon>asterids</taxon>
        <taxon>lamiids</taxon>
        <taxon>Lamiales</taxon>
        <taxon>Pedaliaceae</taxon>
        <taxon>Sesamum</taxon>
    </lineage>
</organism>
<comment type="caution">
    <text evidence="1">The sequence shown here is derived from an EMBL/GenBank/DDBJ whole genome shotgun (WGS) entry which is preliminary data.</text>
</comment>
<dbReference type="AlphaFoldDB" id="A0AAW2KMC2"/>
<accession>A0AAW2KMC2</accession>
<sequence length="73" mass="7754">MKRGKSPPLIAKILKGVLPRGQAPSLSRAMRGIEQDDFFGFGQGGFLVGGIPLTTSGSTFFVQGGYPKEEIGR</sequence>
<dbReference type="EMBL" id="JACGWJ010000028">
    <property type="protein sequence ID" value="KAL0307090.1"/>
    <property type="molecule type" value="Genomic_DNA"/>
</dbReference>
<name>A0AAW2KMC2_SESRA</name>